<evidence type="ECO:0000313" key="2">
    <source>
        <dbReference type="Proteomes" id="UP000828048"/>
    </source>
</evidence>
<evidence type="ECO:0000313" key="1">
    <source>
        <dbReference type="EMBL" id="KAH7867451.1"/>
    </source>
</evidence>
<comment type="caution">
    <text evidence="1">The sequence shown here is derived from an EMBL/GenBank/DDBJ whole genome shotgun (WGS) entry which is preliminary data.</text>
</comment>
<accession>A0ACB7ZNA7</accession>
<sequence>MGLTELACTTLKSQLMWQAQNFLITALHVKGPASSYNALGITEVQEQLFVGGSNSPRTVHEVIAHLVARLARWDDRRNHEDMNLFSIILNQEIRRLSRQEGTHRFTKLCLRKLLTAFGIQLSAASELEEAWERSIDSGSRTDIVSSLKCIYAVLWLELPYQRVALIIYAVLWLELSISKSSTNIFPFNEKIKT</sequence>
<reference evidence="1 2" key="1">
    <citation type="journal article" date="2021" name="Hortic Res">
        <title>High-quality reference genome and annotation aids understanding of berry development for evergreen blueberry (Vaccinium darrowii).</title>
        <authorList>
            <person name="Yu J."/>
            <person name="Hulse-Kemp A.M."/>
            <person name="Babiker E."/>
            <person name="Staton M."/>
        </authorList>
    </citation>
    <scope>NUCLEOTIDE SEQUENCE [LARGE SCALE GENOMIC DNA]</scope>
    <source>
        <strain evidence="2">cv. NJ 8807/NJ 8810</strain>
        <tissue evidence="1">Young leaf</tissue>
    </source>
</reference>
<name>A0ACB7ZNA7_9ERIC</name>
<keyword evidence="2" id="KW-1185">Reference proteome</keyword>
<gene>
    <name evidence="1" type="ORF">Vadar_033613</name>
</gene>
<protein>
    <submittedName>
        <fullName evidence="1">Uncharacterized protein</fullName>
    </submittedName>
</protein>
<proteinExistence type="predicted"/>
<organism evidence="1 2">
    <name type="scientific">Vaccinium darrowii</name>
    <dbReference type="NCBI Taxonomy" id="229202"/>
    <lineage>
        <taxon>Eukaryota</taxon>
        <taxon>Viridiplantae</taxon>
        <taxon>Streptophyta</taxon>
        <taxon>Embryophyta</taxon>
        <taxon>Tracheophyta</taxon>
        <taxon>Spermatophyta</taxon>
        <taxon>Magnoliopsida</taxon>
        <taxon>eudicotyledons</taxon>
        <taxon>Gunneridae</taxon>
        <taxon>Pentapetalae</taxon>
        <taxon>asterids</taxon>
        <taxon>Ericales</taxon>
        <taxon>Ericaceae</taxon>
        <taxon>Vaccinioideae</taxon>
        <taxon>Vaccinieae</taxon>
        <taxon>Vaccinium</taxon>
    </lineage>
</organism>
<dbReference type="EMBL" id="CM037159">
    <property type="protein sequence ID" value="KAH7867451.1"/>
    <property type="molecule type" value="Genomic_DNA"/>
</dbReference>
<dbReference type="Proteomes" id="UP000828048">
    <property type="component" value="Chromosome 9"/>
</dbReference>